<dbReference type="InterPro" id="IPR045450">
    <property type="entry name" value="VMAP_C"/>
</dbReference>
<dbReference type="EMBL" id="JBHSPR010000008">
    <property type="protein sequence ID" value="MFC6016825.1"/>
    <property type="molecule type" value="Genomic_DNA"/>
</dbReference>
<organism evidence="3 4">
    <name type="scientific">Plantactinospora solaniradicis</name>
    <dbReference type="NCBI Taxonomy" id="1723736"/>
    <lineage>
        <taxon>Bacteria</taxon>
        <taxon>Bacillati</taxon>
        <taxon>Actinomycetota</taxon>
        <taxon>Actinomycetes</taxon>
        <taxon>Micromonosporales</taxon>
        <taxon>Micromonosporaceae</taxon>
        <taxon>Plantactinospora</taxon>
    </lineage>
</organism>
<protein>
    <recommendedName>
        <fullName evidence="5">DUF222 domain-containing protein</fullName>
    </recommendedName>
</protein>
<comment type="caution">
    <text evidence="3">The sequence shown here is derived from an EMBL/GenBank/DDBJ whole genome shotgun (WGS) entry which is preliminary data.</text>
</comment>
<accession>A0ABW1K5D1</accession>
<dbReference type="InterPro" id="IPR045431">
    <property type="entry name" value="EAD2"/>
</dbReference>
<dbReference type="Proteomes" id="UP001596203">
    <property type="component" value="Unassembled WGS sequence"/>
</dbReference>
<dbReference type="RefSeq" id="WP_377420568.1">
    <property type="nucleotide sequence ID" value="NZ_JBHSPR010000008.1"/>
</dbReference>
<feature type="domain" description="Effector-associated" evidence="1">
    <location>
        <begin position="11"/>
        <end position="94"/>
    </location>
</feature>
<gene>
    <name evidence="3" type="ORF">ACFP2T_11480</name>
</gene>
<reference evidence="4" key="1">
    <citation type="journal article" date="2019" name="Int. J. Syst. Evol. Microbiol.">
        <title>The Global Catalogue of Microorganisms (GCM) 10K type strain sequencing project: providing services to taxonomists for standard genome sequencing and annotation.</title>
        <authorList>
            <consortium name="The Broad Institute Genomics Platform"/>
            <consortium name="The Broad Institute Genome Sequencing Center for Infectious Disease"/>
            <person name="Wu L."/>
            <person name="Ma J."/>
        </authorList>
    </citation>
    <scope>NUCLEOTIDE SEQUENCE [LARGE SCALE GENOMIC DNA]</scope>
    <source>
        <strain evidence="4">ZS-35-S2</strain>
    </source>
</reference>
<evidence type="ECO:0000313" key="4">
    <source>
        <dbReference type="Proteomes" id="UP001596203"/>
    </source>
</evidence>
<keyword evidence="4" id="KW-1185">Reference proteome</keyword>
<sequence length="475" mass="52023">MYSITDRRRLVNALLDIEELRTQSWRTTVVNEIEAELGTRAISAARRAENIAERDAECIVAACIAIPDGLATLCEVVEVKLGGSLPAVRALLALCSGLRPLAMLPAERCDGLDELLDAVPAPDDLGSLLRFAVDRYGLPTGPARTDLRAAIRDLRERVSPRPLFRFVEALAAETDDPGSAEDLRAWSDATAPLTGLSAQWLTELRVAVAARRPPERGYVLIRLTPDMLDQELFHLSAWMVRSGRYDRLTGESDHPRPLTTLAEATGGRVVHGLPAGGAPPIVEFLLPHDRLNEDVERWPAPAPDGADSEFGLAYPVVVRPLDHREHAGPIGAARRRDRAARLRRSETYDPTAILWHDGEHPVGDDDWLCVAMLCPTVADSGAPCLAMLARDAPAALWHRGSRSTAQRRKALRQVLTSRALATLPDTVRQQRRGARHPLAGPDHAGRDLVLYWADDPDRTPPEWYPLSAPEGAPTP</sequence>
<evidence type="ECO:0000313" key="3">
    <source>
        <dbReference type="EMBL" id="MFC6016825.1"/>
    </source>
</evidence>
<evidence type="ECO:0008006" key="5">
    <source>
        <dbReference type="Google" id="ProtNLM"/>
    </source>
</evidence>
<dbReference type="Pfam" id="PF20028">
    <property type="entry name" value="VMAP-C"/>
    <property type="match status" value="1"/>
</dbReference>
<evidence type="ECO:0000259" key="1">
    <source>
        <dbReference type="Pfam" id="PF19956"/>
    </source>
</evidence>
<dbReference type="Pfam" id="PF19956">
    <property type="entry name" value="EAD2"/>
    <property type="match status" value="1"/>
</dbReference>
<feature type="domain" description="vWA-MoxR associated protein C-terminal" evidence="2">
    <location>
        <begin position="232"/>
        <end position="454"/>
    </location>
</feature>
<evidence type="ECO:0000259" key="2">
    <source>
        <dbReference type="Pfam" id="PF20028"/>
    </source>
</evidence>
<name>A0ABW1K5D1_9ACTN</name>
<proteinExistence type="predicted"/>